<dbReference type="Pfam" id="PF13676">
    <property type="entry name" value="TIR_2"/>
    <property type="match status" value="1"/>
</dbReference>
<dbReference type="EMBL" id="JACIJO010000001">
    <property type="protein sequence ID" value="MBB6325766.1"/>
    <property type="molecule type" value="Genomic_DNA"/>
</dbReference>
<dbReference type="PROSITE" id="PS51450">
    <property type="entry name" value="LRR"/>
    <property type="match status" value="6"/>
</dbReference>
<sequence>MMNRQFSIFISFTLADEKIKYELIRSIQVQLEKEVQIIGDTKARRGTELMVFRDWAFQADIIFILLSKAYFEAIEIGNQFSSKQSSISNSQEDVYYNLEMAKKEGKRVIPILLDDCPWENSPFAPYLKLPLNDKPLFSFSNVPKALEDIVRATRSILDLIANPQALELIETEKSKESGALNLSDLGLLYIPVDIYDMDWLKTLKMDRNQISRIEYLENLTNLEHVSFEKNRIEKIENLDHLIHLKELNLTENQISKIENLNGLAELKRLELRHNQIKKLNGLNSIKSLEILGVSNNQLSELEGVQSLKSLSVLYASYNQIKEVDALEQLDKLQRIVLTSNQISSIKPLLGHIKNGLNVVYEYDFDESNPGIFIKDNTSLSEPSLEVIQQGRESILKYFSDADQYGIEKLELIKMILVGNSRVGKTNFSQFLRSGKIDLKSKSTHLLDIQAWEAPFLKSANNKLTRVAIFDFGGQDYYHDSHRLYYSHDTAYVLIWDAISNKYEKIEEKTTNSGEVLQFENFPLEYWLESIRYNLRDKSQSIYLDEDGISSKEKKDRILPPVLILQNKIDLLEGKLDQQLLCNDYPMIWGYFNVSLAKNKRTAVLNELLSDYFWSLNLSGRKIVTYEMEVIRHFLKEEKPLEILSLDEFYALCLKIINDPAINFNLDNAIILAQILSNSGLLLFEKIQDGGWIYTNVQELNMLVKEVMELAKDGNQKGIFNRKQIKGIKNYEQVIGLLIRNNSIIEINDQEFLAPQFLPVKPDTSIEFFLTGFTYTQVRFVYKAFFHKTLILNLFAKFLQKENIDTTLGVRSFPFWRNGIIVKKGDGITSPLEMVFVEFSKNERFGLVNIKTMQPYNKNGLEKEIVETLDELNQDWTVEKQMSSDGIHFFDVDKIKKQVINKQFSFTHTLDYDNCDLKEWTKWESKLSGKTPMDVPQKVFSVNDFKEIENFENLPKKLFISYSSKNSSFVKRFVTHLEVLKNKGKIDPWYDRMIEAGTRWDDSIKEEMNRSDLIIFMLSPDFLATEYIMKVEVPLALKKFGPTKKLFFIELLPCGWEQTEMFQYQQTGNFNETNKNILTVETATNDAKWKVVVNELLKKLGAE</sequence>
<dbReference type="SMART" id="SM00365">
    <property type="entry name" value="LRR_SD22"/>
    <property type="match status" value="7"/>
</dbReference>
<dbReference type="Gene3D" id="3.80.10.10">
    <property type="entry name" value="Ribonuclease Inhibitor"/>
    <property type="match status" value="1"/>
</dbReference>
<dbReference type="Pfam" id="PF08477">
    <property type="entry name" value="Roc"/>
    <property type="match status" value="1"/>
</dbReference>
<evidence type="ECO:0000256" key="5">
    <source>
        <dbReference type="ARBA" id="ARBA00023273"/>
    </source>
</evidence>
<reference evidence="7 8" key="1">
    <citation type="submission" date="2020-08" db="EMBL/GenBank/DDBJ databases">
        <title>Genomic Encyclopedia of Type Strains, Phase IV (KMG-IV): sequencing the most valuable type-strain genomes for metagenomic binning, comparative biology and taxonomic classification.</title>
        <authorList>
            <person name="Goeker M."/>
        </authorList>
    </citation>
    <scope>NUCLEOTIDE SEQUENCE [LARGE SCALE GENOMIC DNA]</scope>
    <source>
        <strain evidence="7 8">DSM 102044</strain>
    </source>
</reference>
<evidence type="ECO:0000259" key="6">
    <source>
        <dbReference type="PROSITE" id="PS50104"/>
    </source>
</evidence>
<evidence type="ECO:0000256" key="4">
    <source>
        <dbReference type="ARBA" id="ARBA00023069"/>
    </source>
</evidence>
<dbReference type="PANTHER" id="PTHR45973">
    <property type="entry name" value="PROTEIN PHOSPHATASE 1 REGULATORY SUBUNIT SDS22-RELATED"/>
    <property type="match status" value="1"/>
</dbReference>
<comment type="caution">
    <text evidence="7">The sequence shown here is derived from an EMBL/GenBank/DDBJ whole genome shotgun (WGS) entry which is preliminary data.</text>
</comment>
<dbReference type="InterPro" id="IPR000157">
    <property type="entry name" value="TIR_dom"/>
</dbReference>
<dbReference type="AlphaFoldDB" id="A0A841MNG7"/>
<organism evidence="7 8">
    <name type="scientific">Algoriphagus iocasae</name>
    <dbReference type="NCBI Taxonomy" id="1836499"/>
    <lineage>
        <taxon>Bacteria</taxon>
        <taxon>Pseudomonadati</taxon>
        <taxon>Bacteroidota</taxon>
        <taxon>Cytophagia</taxon>
        <taxon>Cytophagales</taxon>
        <taxon>Cyclobacteriaceae</taxon>
        <taxon>Algoriphagus</taxon>
    </lineage>
</organism>
<dbReference type="SUPFAM" id="SSF52540">
    <property type="entry name" value="P-loop containing nucleoside triphosphate hydrolases"/>
    <property type="match status" value="1"/>
</dbReference>
<name>A0A841MNG7_9BACT</name>
<dbReference type="InterPro" id="IPR032675">
    <property type="entry name" value="LRR_dom_sf"/>
</dbReference>
<evidence type="ECO:0000256" key="3">
    <source>
        <dbReference type="ARBA" id="ARBA00022737"/>
    </source>
</evidence>
<evidence type="ECO:0000313" key="7">
    <source>
        <dbReference type="EMBL" id="MBB6325766.1"/>
    </source>
</evidence>
<dbReference type="SUPFAM" id="SSF52200">
    <property type="entry name" value="Toll/Interleukin receptor TIR domain"/>
    <property type="match status" value="1"/>
</dbReference>
<keyword evidence="2" id="KW-0433">Leucine-rich repeat</keyword>
<dbReference type="InterPro" id="IPR035897">
    <property type="entry name" value="Toll_tir_struct_dom_sf"/>
</dbReference>
<dbReference type="SMART" id="SM00255">
    <property type="entry name" value="TIR"/>
    <property type="match status" value="1"/>
</dbReference>
<keyword evidence="8" id="KW-1185">Reference proteome</keyword>
<dbReference type="SMART" id="SM00369">
    <property type="entry name" value="LRR_TYP"/>
    <property type="match status" value="6"/>
</dbReference>
<gene>
    <name evidence="7" type="ORF">FHS59_001381</name>
</gene>
<protein>
    <submittedName>
        <fullName evidence="7">Leucine-rich repeat (LRR) protein</fullName>
    </submittedName>
</protein>
<dbReference type="RefSeq" id="WP_184494281.1">
    <property type="nucleotide sequence ID" value="NZ_JACIJO010000001.1"/>
</dbReference>
<dbReference type="Proteomes" id="UP000588604">
    <property type="component" value="Unassembled WGS sequence"/>
</dbReference>
<keyword evidence="5" id="KW-0966">Cell projection</keyword>
<dbReference type="Gene3D" id="3.40.50.300">
    <property type="entry name" value="P-loop containing nucleotide triphosphate hydrolases"/>
    <property type="match status" value="1"/>
</dbReference>
<dbReference type="InterPro" id="IPR025875">
    <property type="entry name" value="Leu-rich_rpt_4"/>
</dbReference>
<keyword evidence="4" id="KW-0969">Cilium</keyword>
<evidence type="ECO:0000256" key="1">
    <source>
        <dbReference type="ARBA" id="ARBA00004138"/>
    </source>
</evidence>
<keyword evidence="3" id="KW-0677">Repeat</keyword>
<dbReference type="Gene3D" id="3.40.50.10140">
    <property type="entry name" value="Toll/interleukin-1 receptor homology (TIR) domain"/>
    <property type="match status" value="1"/>
</dbReference>
<dbReference type="PROSITE" id="PS50104">
    <property type="entry name" value="TIR"/>
    <property type="match status" value="1"/>
</dbReference>
<dbReference type="InterPro" id="IPR027417">
    <property type="entry name" value="P-loop_NTPase"/>
</dbReference>
<dbReference type="Pfam" id="PF12799">
    <property type="entry name" value="LRR_4"/>
    <property type="match status" value="2"/>
</dbReference>
<dbReference type="PANTHER" id="PTHR45973:SF9">
    <property type="entry name" value="LEUCINE-RICH REPEAT-CONTAINING PROTEIN 46"/>
    <property type="match status" value="1"/>
</dbReference>
<dbReference type="InterPro" id="IPR001611">
    <property type="entry name" value="Leu-rich_rpt"/>
</dbReference>
<feature type="domain" description="TIR" evidence="6">
    <location>
        <begin position="953"/>
        <end position="1095"/>
    </location>
</feature>
<evidence type="ECO:0000313" key="8">
    <source>
        <dbReference type="Proteomes" id="UP000588604"/>
    </source>
</evidence>
<accession>A0A841MNG7</accession>
<dbReference type="GO" id="GO:0007165">
    <property type="term" value="P:signal transduction"/>
    <property type="evidence" value="ECO:0007669"/>
    <property type="project" value="InterPro"/>
</dbReference>
<dbReference type="InterPro" id="IPR050576">
    <property type="entry name" value="Cilia_flagella_integrity"/>
</dbReference>
<evidence type="ECO:0000256" key="2">
    <source>
        <dbReference type="ARBA" id="ARBA00022614"/>
    </source>
</evidence>
<comment type="subcellular location">
    <subcellularLocation>
        <location evidence="1">Cell projection</location>
        <location evidence="1">Cilium</location>
    </subcellularLocation>
</comment>
<dbReference type="InterPro" id="IPR003591">
    <property type="entry name" value="Leu-rich_rpt_typical-subtyp"/>
</dbReference>
<dbReference type="SUPFAM" id="SSF52058">
    <property type="entry name" value="L domain-like"/>
    <property type="match status" value="1"/>
</dbReference>
<proteinExistence type="predicted"/>